<feature type="domain" description="DUF6824" evidence="2">
    <location>
        <begin position="46"/>
        <end position="132"/>
    </location>
</feature>
<reference evidence="3" key="1">
    <citation type="submission" date="2023-08" db="EMBL/GenBank/DDBJ databases">
        <authorList>
            <person name="Audoor S."/>
            <person name="Bilcke G."/>
        </authorList>
    </citation>
    <scope>NUCLEOTIDE SEQUENCE</scope>
</reference>
<feature type="region of interest" description="Disordered" evidence="1">
    <location>
        <begin position="250"/>
        <end position="278"/>
    </location>
</feature>
<evidence type="ECO:0000256" key="1">
    <source>
        <dbReference type="SAM" id="MobiDB-lite"/>
    </source>
</evidence>
<dbReference type="AlphaFoldDB" id="A0AAD2G971"/>
<sequence>MTPFSNNYKPTAAKAKKTNRKRRPRRELPEDLTELYIADSRPTDLDVIAGRGGGSNHHEGNKRYWRRILVERPGYKQLGKNDNTEKNEIASAIFQDIISTGGRFLQLDSKTKKWFNIPEKISLDKIKQALRDKYVPHFAKGGDFAKEEPQSPTTAPPAPLPTPVFTVEEENKFFDFLNKKSSAPTTKNGFFSTPSLDLCSILGQSSLGKLDTPKISVQNTLCPDNFAPFERSLDKLDMLKKSGSMLSKNNMDETWSKFPTPNDNTMNKSPFESTSLPPPGYSLDHLMRGDLIKTGDNFMVEAKDVTLPKSTGMSEACENLFQKYLAQQYESAVPSSSGTRTVVSV</sequence>
<dbReference type="Proteomes" id="UP001295423">
    <property type="component" value="Unassembled WGS sequence"/>
</dbReference>
<keyword evidence="4" id="KW-1185">Reference proteome</keyword>
<feature type="compositionally biased region" description="Basic residues" evidence="1">
    <location>
        <begin position="14"/>
        <end position="25"/>
    </location>
</feature>
<accession>A0AAD2G971</accession>
<evidence type="ECO:0000259" key="2">
    <source>
        <dbReference type="Pfam" id="PF20710"/>
    </source>
</evidence>
<feature type="compositionally biased region" description="Low complexity" evidence="1">
    <location>
        <begin position="1"/>
        <end position="13"/>
    </location>
</feature>
<dbReference type="Pfam" id="PF20710">
    <property type="entry name" value="DUF6824"/>
    <property type="match status" value="1"/>
</dbReference>
<name>A0AAD2G971_9STRA</name>
<comment type="caution">
    <text evidence="3">The sequence shown here is derived from an EMBL/GenBank/DDBJ whole genome shotgun (WGS) entry which is preliminary data.</text>
</comment>
<evidence type="ECO:0000313" key="3">
    <source>
        <dbReference type="EMBL" id="CAJ1966139.1"/>
    </source>
</evidence>
<dbReference type="EMBL" id="CAKOGP040002258">
    <property type="protein sequence ID" value="CAJ1966139.1"/>
    <property type="molecule type" value="Genomic_DNA"/>
</dbReference>
<organism evidence="3 4">
    <name type="scientific">Cylindrotheca closterium</name>
    <dbReference type="NCBI Taxonomy" id="2856"/>
    <lineage>
        <taxon>Eukaryota</taxon>
        <taxon>Sar</taxon>
        <taxon>Stramenopiles</taxon>
        <taxon>Ochrophyta</taxon>
        <taxon>Bacillariophyta</taxon>
        <taxon>Bacillariophyceae</taxon>
        <taxon>Bacillariophycidae</taxon>
        <taxon>Bacillariales</taxon>
        <taxon>Bacillariaceae</taxon>
        <taxon>Cylindrotheca</taxon>
    </lineage>
</organism>
<feature type="region of interest" description="Disordered" evidence="1">
    <location>
        <begin position="1"/>
        <end position="31"/>
    </location>
</feature>
<feature type="compositionally biased region" description="Polar residues" evidence="1">
    <location>
        <begin position="256"/>
        <end position="275"/>
    </location>
</feature>
<protein>
    <recommendedName>
        <fullName evidence="2">DUF6824 domain-containing protein</fullName>
    </recommendedName>
</protein>
<evidence type="ECO:0000313" key="4">
    <source>
        <dbReference type="Proteomes" id="UP001295423"/>
    </source>
</evidence>
<gene>
    <name evidence="3" type="ORF">CYCCA115_LOCUS21722</name>
</gene>
<dbReference type="InterPro" id="IPR049227">
    <property type="entry name" value="DUF6824"/>
</dbReference>
<proteinExistence type="predicted"/>